<evidence type="ECO:0000313" key="1">
    <source>
        <dbReference type="EMBL" id="OIQ80806.1"/>
    </source>
</evidence>
<protein>
    <submittedName>
        <fullName evidence="1">Uncharacterized protein</fullName>
    </submittedName>
</protein>
<organism evidence="1">
    <name type="scientific">mine drainage metagenome</name>
    <dbReference type="NCBI Taxonomy" id="410659"/>
    <lineage>
        <taxon>unclassified sequences</taxon>
        <taxon>metagenomes</taxon>
        <taxon>ecological metagenomes</taxon>
    </lineage>
</organism>
<proteinExistence type="predicted"/>
<dbReference type="AlphaFoldDB" id="A0A1J5QAX5"/>
<reference evidence="1" key="1">
    <citation type="submission" date="2016-10" db="EMBL/GenBank/DDBJ databases">
        <title>Sequence of Gallionella enrichment culture.</title>
        <authorList>
            <person name="Poehlein A."/>
            <person name="Muehling M."/>
            <person name="Daniel R."/>
        </authorList>
    </citation>
    <scope>NUCLEOTIDE SEQUENCE</scope>
</reference>
<gene>
    <name evidence="1" type="ORF">GALL_374280</name>
</gene>
<dbReference type="EMBL" id="MLJW01001009">
    <property type="protein sequence ID" value="OIQ80806.1"/>
    <property type="molecule type" value="Genomic_DNA"/>
</dbReference>
<name>A0A1J5QAX5_9ZZZZ</name>
<accession>A0A1J5QAX5</accession>
<comment type="caution">
    <text evidence="1">The sequence shown here is derived from an EMBL/GenBank/DDBJ whole genome shotgun (WGS) entry which is preliminary data.</text>
</comment>
<sequence length="147" mass="16251">MDVHCTGGFLDAHDGRSAVAPQRDRRGVARRLRQIGQQRRGQAHRVVLLQADQAELQRQRPESVAAGGVLLDQPELAEAHQIGMRLARGHVGFVRQVLERQRTPDMRQRQQQPAADFDALDAARAADRTVVGGGRGHIQGFIPMLTD</sequence>